<accession>D3SYV2</accession>
<name>D3SYV2_NATMM</name>
<gene>
    <name evidence="1" type="ordered locus">Nmag_0627</name>
</gene>
<organism evidence="1 2">
    <name type="scientific">Natrialba magadii (strain ATCC 43099 / DSM 3394 / CCM 3739 / CIP 104546 / IAM 13178 / JCM 8861 / NBRC 102185 / NCIMB 2190 / MS3)</name>
    <name type="common">Natronobacterium magadii</name>
    <dbReference type="NCBI Taxonomy" id="547559"/>
    <lineage>
        <taxon>Archaea</taxon>
        <taxon>Methanobacteriati</taxon>
        <taxon>Methanobacteriota</taxon>
        <taxon>Stenosarchaea group</taxon>
        <taxon>Halobacteria</taxon>
        <taxon>Halobacteriales</taxon>
        <taxon>Natrialbaceae</taxon>
        <taxon>Natrialba</taxon>
    </lineage>
</organism>
<reference evidence="1 2" key="2">
    <citation type="journal article" date="2012" name="BMC Genomics">
        <title>A comparative genomics perspective on the genetic content of the alkaliphilic haloarchaeon Natrialba magadii ATCC 43099T.</title>
        <authorList>
            <person name="Siddaramappa S."/>
            <person name="Challacombe J.F."/>
            <person name="Decastro R.E."/>
            <person name="Pfeiffer F."/>
            <person name="Sastre D.E."/>
            <person name="Gimenez M.I."/>
            <person name="Paggi R.A."/>
            <person name="Detter J.C."/>
            <person name="Davenport K.W."/>
            <person name="Goodwin L.A."/>
            <person name="Kyrpides N."/>
            <person name="Tapia R."/>
            <person name="Pitluck S."/>
            <person name="Lucas S."/>
            <person name="Woyke T."/>
            <person name="Maupin-Furlow J.A."/>
        </authorList>
    </citation>
    <scope>NUCLEOTIDE SEQUENCE [LARGE SCALE GENOMIC DNA]</scope>
    <source>
        <strain evidence="2">ATCC 43099 / DSM 3394 / CCM 3739 / CIP 104546 / IAM 13178 / JCM 8861 / NBRC 102185 / NCIMB 2190 / MS3</strain>
    </source>
</reference>
<dbReference type="GeneID" id="8823454"/>
<dbReference type="HOGENOM" id="CLU_098910_0_0_2"/>
<proteinExistence type="predicted"/>
<dbReference type="STRING" id="547559.Nmag_0627"/>
<evidence type="ECO:0000313" key="1">
    <source>
        <dbReference type="EMBL" id="ADD04213.1"/>
    </source>
</evidence>
<dbReference type="eggNOG" id="arCOG09394">
    <property type="taxonomic scope" value="Archaea"/>
</dbReference>
<dbReference type="Proteomes" id="UP000001879">
    <property type="component" value="Chromosome"/>
</dbReference>
<reference evidence="2" key="1">
    <citation type="submission" date="2010-02" db="EMBL/GenBank/DDBJ databases">
        <title>Complete sequence of chromosome of Natrialba magadii ATCC 43099.</title>
        <authorList>
            <consortium name="US DOE Joint Genome Institute"/>
            <person name="Lucas S."/>
            <person name="Copeland A."/>
            <person name="Lapidus A."/>
            <person name="Cheng J.-F."/>
            <person name="Bruce D."/>
            <person name="Goodwin L."/>
            <person name="Pitluck S."/>
            <person name="Davenport K."/>
            <person name="Saunders E."/>
            <person name="Detter J.C."/>
            <person name="Han C."/>
            <person name="Tapia R."/>
            <person name="Land M."/>
            <person name="Hauser L."/>
            <person name="Kyrpides N."/>
            <person name="Mikhailova N."/>
            <person name="De Castro R.E."/>
            <person name="Maupin-Furlow J.A."/>
            <person name="Woyke T."/>
        </authorList>
    </citation>
    <scope>NUCLEOTIDE SEQUENCE [LARGE SCALE GENOMIC DNA]</scope>
    <source>
        <strain evidence="2">ATCC 43099 / DSM 3394 / CCM 3739 / CIP 104546 / IAM 13178 / JCM 8861 / NBRC 102185 / NCIMB 2190 / MS3</strain>
    </source>
</reference>
<sequence>MRRRRYLAAGLGFGGMELAGSTLYSSTSVSARQDTDQTAESELITFTDAGSTVTDEFELEDGVTIVESSHDGDSNFIVDLVPATGDRAELLVNAIGAYTGATGLIAAEGQYLLDIDADGNWEIEIQQPQATDDDAESLPATLAGDTPDWAGPFQFDGLGEARGVHEGQGNFIVEILPQEASVFGLTFPELVFNEIDQFEGETTFSLDGIGYVIVDAAGPWEVELLSH</sequence>
<dbReference type="EMBL" id="CP001932">
    <property type="protein sequence ID" value="ADD04213.1"/>
    <property type="molecule type" value="Genomic_DNA"/>
</dbReference>
<dbReference type="KEGG" id="nmg:Nmag_0627"/>
<dbReference type="PaxDb" id="547559-Nmag_0627"/>
<keyword evidence="2" id="KW-1185">Reference proteome</keyword>
<protein>
    <submittedName>
        <fullName evidence="1">Uncharacterized protein</fullName>
    </submittedName>
</protein>
<dbReference type="AlphaFoldDB" id="D3SYV2"/>
<evidence type="ECO:0000313" key="2">
    <source>
        <dbReference type="Proteomes" id="UP000001879"/>
    </source>
</evidence>
<dbReference type="RefSeq" id="WP_012996387.1">
    <property type="nucleotide sequence ID" value="NC_013922.1"/>
</dbReference>